<organism evidence="2 3">
    <name type="scientific">Rhizopus microsporus ATCC 52813</name>
    <dbReference type="NCBI Taxonomy" id="1340429"/>
    <lineage>
        <taxon>Eukaryota</taxon>
        <taxon>Fungi</taxon>
        <taxon>Fungi incertae sedis</taxon>
        <taxon>Mucoromycota</taxon>
        <taxon>Mucoromycotina</taxon>
        <taxon>Mucoromycetes</taxon>
        <taxon>Mucorales</taxon>
        <taxon>Mucorineae</taxon>
        <taxon>Rhizopodaceae</taxon>
        <taxon>Rhizopus</taxon>
    </lineage>
</organism>
<keyword evidence="1" id="KW-1133">Transmembrane helix</keyword>
<dbReference type="RefSeq" id="XP_023462378.1">
    <property type="nucleotide sequence ID" value="XM_023614141.1"/>
</dbReference>
<accession>A0A2G4SIT0</accession>
<keyword evidence="1" id="KW-0472">Membrane</keyword>
<keyword evidence="1" id="KW-0812">Transmembrane</keyword>
<dbReference type="GeneID" id="35445130"/>
<sequence length="203" mass="23170">MSSIAGLALDEDENPRMRVDRLIPLTNSSVLPDTKEGLNVIVLSPGADFTPSSALLEHCPFIEEGFFCRPLPDTERRRFLFECPKNTIRSYDPSELNKVNLSSPAGYFDTQCTVSSFFYLVLLVLLTDLPINWFTVIGILTLLVSDLWNSSRLFKRFYPNWRCTTPRNVLPTCSGKFLLLVARLPMNLRATSWIPKTRWTTPY</sequence>
<evidence type="ECO:0000256" key="1">
    <source>
        <dbReference type="SAM" id="Phobius"/>
    </source>
</evidence>
<gene>
    <name evidence="2" type="ORF">RHIMIDRAFT_294986</name>
</gene>
<feature type="transmembrane region" description="Helical" evidence="1">
    <location>
        <begin position="117"/>
        <end position="144"/>
    </location>
</feature>
<dbReference type="EMBL" id="KZ303863">
    <property type="protein sequence ID" value="PHZ08670.1"/>
    <property type="molecule type" value="Genomic_DNA"/>
</dbReference>
<proteinExistence type="predicted"/>
<evidence type="ECO:0000313" key="2">
    <source>
        <dbReference type="EMBL" id="PHZ08670.1"/>
    </source>
</evidence>
<protein>
    <submittedName>
        <fullName evidence="2">Uncharacterized protein</fullName>
    </submittedName>
</protein>
<name>A0A2G4SIT0_RHIZD</name>
<evidence type="ECO:0000313" key="3">
    <source>
        <dbReference type="Proteomes" id="UP000242254"/>
    </source>
</evidence>
<dbReference type="AlphaFoldDB" id="A0A2G4SIT0"/>
<dbReference type="Proteomes" id="UP000242254">
    <property type="component" value="Unassembled WGS sequence"/>
</dbReference>
<reference evidence="2 3" key="1">
    <citation type="journal article" date="2016" name="Proc. Natl. Acad. Sci. U.S.A.">
        <title>Lipid metabolic changes in an early divergent fungus govern the establishment of a mutualistic symbiosis with endobacteria.</title>
        <authorList>
            <person name="Lastovetsky O.A."/>
            <person name="Gaspar M.L."/>
            <person name="Mondo S.J."/>
            <person name="LaButti K.M."/>
            <person name="Sandor L."/>
            <person name="Grigoriev I.V."/>
            <person name="Henry S.A."/>
            <person name="Pawlowska T.E."/>
        </authorList>
    </citation>
    <scope>NUCLEOTIDE SEQUENCE [LARGE SCALE GENOMIC DNA]</scope>
    <source>
        <strain evidence="2 3">ATCC 52813</strain>
    </source>
</reference>
<keyword evidence="3" id="KW-1185">Reference proteome</keyword>